<feature type="non-terminal residue" evidence="2">
    <location>
        <position position="1"/>
    </location>
</feature>
<dbReference type="Gene3D" id="1.20.1070.10">
    <property type="entry name" value="Rhodopsin 7-helix transmembrane proteins"/>
    <property type="match status" value="1"/>
</dbReference>
<dbReference type="EMBL" id="KN771242">
    <property type="protein sequence ID" value="KIH45775.1"/>
    <property type="molecule type" value="Genomic_DNA"/>
</dbReference>
<gene>
    <name evidence="2" type="ORF">ANCDUO_24179</name>
</gene>
<keyword evidence="3" id="KW-1185">Reference proteome</keyword>
<feature type="region of interest" description="Disordered" evidence="1">
    <location>
        <begin position="1"/>
        <end position="26"/>
    </location>
</feature>
<protein>
    <submittedName>
        <fullName evidence="2">Uncharacterized protein</fullName>
    </submittedName>
</protein>
<dbReference type="PANTHER" id="PTHR46895">
    <property type="entry name" value="PROTEIN CBG20548-RELATED"/>
    <property type="match status" value="1"/>
</dbReference>
<evidence type="ECO:0000313" key="3">
    <source>
        <dbReference type="Proteomes" id="UP000054047"/>
    </source>
</evidence>
<dbReference type="Proteomes" id="UP000054047">
    <property type="component" value="Unassembled WGS sequence"/>
</dbReference>
<sequence>QKQFITQSSIKSESHLSGSQSRTEHKVTTTVCAIVTCFTITQQSVITTMVVLGKALNFVLFCLSSANFRARLLQQARRGLLKKETR</sequence>
<organism evidence="2 3">
    <name type="scientific">Ancylostoma duodenale</name>
    <dbReference type="NCBI Taxonomy" id="51022"/>
    <lineage>
        <taxon>Eukaryota</taxon>
        <taxon>Metazoa</taxon>
        <taxon>Ecdysozoa</taxon>
        <taxon>Nematoda</taxon>
        <taxon>Chromadorea</taxon>
        <taxon>Rhabditida</taxon>
        <taxon>Rhabditina</taxon>
        <taxon>Rhabditomorpha</taxon>
        <taxon>Strongyloidea</taxon>
        <taxon>Ancylostomatidae</taxon>
        <taxon>Ancylostomatinae</taxon>
        <taxon>Ancylostoma</taxon>
    </lineage>
</organism>
<evidence type="ECO:0000313" key="2">
    <source>
        <dbReference type="EMBL" id="KIH45775.1"/>
    </source>
</evidence>
<dbReference type="PANTHER" id="PTHR46895:SF3">
    <property type="entry name" value="G-PROTEIN COUPLED RECEPTOR F59B2.13-RELATED"/>
    <property type="match status" value="1"/>
</dbReference>
<name>A0A0C2FB44_9BILA</name>
<feature type="compositionally biased region" description="Polar residues" evidence="1">
    <location>
        <begin position="1"/>
        <end position="21"/>
    </location>
</feature>
<evidence type="ECO:0000256" key="1">
    <source>
        <dbReference type="SAM" id="MobiDB-lite"/>
    </source>
</evidence>
<accession>A0A0C2FB44</accession>
<dbReference type="OrthoDB" id="10011262at2759"/>
<proteinExistence type="predicted"/>
<dbReference type="AlphaFoldDB" id="A0A0C2FB44"/>
<reference evidence="2 3" key="1">
    <citation type="submission" date="2013-12" db="EMBL/GenBank/DDBJ databases">
        <title>Draft genome of the parsitic nematode Ancylostoma duodenale.</title>
        <authorList>
            <person name="Mitreva M."/>
        </authorList>
    </citation>
    <scope>NUCLEOTIDE SEQUENCE [LARGE SCALE GENOMIC DNA]</scope>
    <source>
        <strain evidence="2 3">Zhejiang</strain>
    </source>
</reference>